<dbReference type="EMBL" id="RCUY01000015">
    <property type="protein sequence ID" value="RLP79302.1"/>
    <property type="molecule type" value="Genomic_DNA"/>
</dbReference>
<dbReference type="InterPro" id="IPR006050">
    <property type="entry name" value="DNA_photolyase_N"/>
</dbReference>
<feature type="domain" description="Photolyase/cryptochrome alpha/beta" evidence="6">
    <location>
        <begin position="6"/>
        <end position="133"/>
    </location>
</feature>
<name>A0A3L7AIQ0_9MICO</name>
<dbReference type="InterPro" id="IPR002081">
    <property type="entry name" value="Cryptochrome/DNA_photolyase_1"/>
</dbReference>
<feature type="binding site" evidence="3">
    <location>
        <begin position="244"/>
        <end position="248"/>
    </location>
    <ligand>
        <name>FAD</name>
        <dbReference type="ChEBI" id="CHEBI:57692"/>
    </ligand>
</feature>
<dbReference type="Gene3D" id="1.10.579.10">
    <property type="entry name" value="DNA Cyclobutane Dipyrimidine Photolyase, subunit A, domain 3"/>
    <property type="match status" value="1"/>
</dbReference>
<dbReference type="PANTHER" id="PTHR11455:SF9">
    <property type="entry name" value="CRYPTOCHROME CIRCADIAN CLOCK 5 ISOFORM X1"/>
    <property type="match status" value="1"/>
</dbReference>
<dbReference type="Pfam" id="PF03441">
    <property type="entry name" value="FAD_binding_7"/>
    <property type="match status" value="1"/>
</dbReference>
<evidence type="ECO:0000313" key="7">
    <source>
        <dbReference type="EMBL" id="RLP79302.1"/>
    </source>
</evidence>
<keyword evidence="8" id="KW-1185">Reference proteome</keyword>
<evidence type="ECO:0000256" key="3">
    <source>
        <dbReference type="PIRSR" id="PIRSR602081-1"/>
    </source>
</evidence>
<reference evidence="7 8" key="1">
    <citation type="submission" date="2018-10" db="EMBL/GenBank/DDBJ databases">
        <authorList>
            <person name="Li J."/>
        </authorList>
    </citation>
    <scope>NUCLEOTIDE SEQUENCE [LARGE SCALE GENOMIC DNA]</scope>
    <source>
        <strain evidence="7 8">JCM 11654</strain>
    </source>
</reference>
<dbReference type="Pfam" id="PF00875">
    <property type="entry name" value="DNA_photolyase"/>
    <property type="match status" value="1"/>
</dbReference>
<keyword evidence="2 3" id="KW-0274">FAD</keyword>
<dbReference type="InterPro" id="IPR036134">
    <property type="entry name" value="Crypto/Photolyase_FAD-like_sf"/>
</dbReference>
<dbReference type="AlphaFoldDB" id="A0A3L7AIQ0"/>
<feature type="binding site" evidence="3">
    <location>
        <position position="232"/>
    </location>
    <ligand>
        <name>FAD</name>
        <dbReference type="ChEBI" id="CHEBI:57692"/>
    </ligand>
</feature>
<comment type="similarity">
    <text evidence="5">Belongs to the DNA photolyase family.</text>
</comment>
<evidence type="ECO:0000256" key="1">
    <source>
        <dbReference type="ARBA" id="ARBA00022630"/>
    </source>
</evidence>
<evidence type="ECO:0000313" key="8">
    <source>
        <dbReference type="Proteomes" id="UP000269438"/>
    </source>
</evidence>
<feature type="site" description="Electron transfer via tryptophanyl radical" evidence="4">
    <location>
        <position position="367"/>
    </location>
</feature>
<dbReference type="GO" id="GO:0003677">
    <property type="term" value="F:DNA binding"/>
    <property type="evidence" value="ECO:0007669"/>
    <property type="project" value="TreeGrafter"/>
</dbReference>
<keyword evidence="5" id="KW-0157">Chromophore</keyword>
<feature type="site" description="Electron transfer via tryptophanyl radical" evidence="4">
    <location>
        <position position="390"/>
    </location>
</feature>
<dbReference type="SUPFAM" id="SSF52425">
    <property type="entry name" value="Cryptochrome/photolyase, N-terminal domain"/>
    <property type="match status" value="1"/>
</dbReference>
<protein>
    <submittedName>
        <fullName evidence="7">Deoxyribodipyrimidine photo-lyase</fullName>
    </submittedName>
</protein>
<keyword evidence="7" id="KW-0456">Lyase</keyword>
<dbReference type="GO" id="GO:0003904">
    <property type="term" value="F:deoxyribodipyrimidine photo-lyase activity"/>
    <property type="evidence" value="ECO:0007669"/>
    <property type="project" value="TreeGrafter"/>
</dbReference>
<evidence type="ECO:0000256" key="5">
    <source>
        <dbReference type="RuleBase" id="RU004182"/>
    </source>
</evidence>
<dbReference type="PRINTS" id="PR00147">
    <property type="entry name" value="DNAPHOTLYASE"/>
</dbReference>
<dbReference type="PANTHER" id="PTHR11455">
    <property type="entry name" value="CRYPTOCHROME"/>
    <property type="match status" value="1"/>
</dbReference>
<dbReference type="InterPro" id="IPR005101">
    <property type="entry name" value="Cryptochr/Photolyase_FAD-bd"/>
</dbReference>
<accession>A0A3L7AIQ0</accession>
<feature type="site" description="Electron transfer via tryptophanyl radical" evidence="4">
    <location>
        <position position="313"/>
    </location>
</feature>
<feature type="binding site" evidence="3">
    <location>
        <begin position="380"/>
        <end position="382"/>
    </location>
    <ligand>
        <name>FAD</name>
        <dbReference type="ChEBI" id="CHEBI:57692"/>
    </ligand>
</feature>
<feature type="binding site" evidence="3">
    <location>
        <position position="279"/>
    </location>
    <ligand>
        <name>FAD</name>
        <dbReference type="ChEBI" id="CHEBI:57692"/>
    </ligand>
</feature>
<dbReference type="PROSITE" id="PS51645">
    <property type="entry name" value="PHR_CRY_ALPHA_BETA"/>
    <property type="match status" value="1"/>
</dbReference>
<proteinExistence type="inferred from homology"/>
<dbReference type="InterPro" id="IPR036155">
    <property type="entry name" value="Crypto/Photolyase_N_sf"/>
</dbReference>
<comment type="caution">
    <text evidence="7">The sequence shown here is derived from an EMBL/GenBank/DDBJ whole genome shotgun (WGS) entry which is preliminary data.</text>
</comment>
<evidence type="ECO:0000259" key="6">
    <source>
        <dbReference type="PROSITE" id="PS51645"/>
    </source>
</evidence>
<dbReference type="GO" id="GO:0071949">
    <property type="term" value="F:FAD binding"/>
    <property type="evidence" value="ECO:0007669"/>
    <property type="project" value="TreeGrafter"/>
</dbReference>
<dbReference type="Gene3D" id="1.25.40.80">
    <property type="match status" value="1"/>
</dbReference>
<dbReference type="SUPFAM" id="SSF48173">
    <property type="entry name" value="Cryptochrome/photolyase FAD-binding domain"/>
    <property type="match status" value="1"/>
</dbReference>
<comment type="cofactor">
    <cofactor evidence="3">
        <name>FAD</name>
        <dbReference type="ChEBI" id="CHEBI:57692"/>
    </cofactor>
    <text evidence="3">Binds 1 FAD per subunit.</text>
</comment>
<dbReference type="Gene3D" id="3.40.50.620">
    <property type="entry name" value="HUPs"/>
    <property type="match status" value="1"/>
</dbReference>
<gene>
    <name evidence="7" type="ORF">D9V34_16030</name>
</gene>
<dbReference type="InterPro" id="IPR014729">
    <property type="entry name" value="Rossmann-like_a/b/a_fold"/>
</dbReference>
<keyword evidence="1 3" id="KW-0285">Flavoprotein</keyword>
<dbReference type="GO" id="GO:0009416">
    <property type="term" value="P:response to light stimulus"/>
    <property type="evidence" value="ECO:0007669"/>
    <property type="project" value="TreeGrafter"/>
</dbReference>
<dbReference type="OrthoDB" id="9772484at2"/>
<dbReference type="Proteomes" id="UP000269438">
    <property type="component" value="Unassembled WGS sequence"/>
</dbReference>
<dbReference type="RefSeq" id="WP_121689467.1">
    <property type="nucleotide sequence ID" value="NZ_RCUY01000015.1"/>
</dbReference>
<sequence>MSTPSPAALIWFRRDLRVGDHPALTAALESHERVIAVFVLDEPSLRPIGGASRWWVHGALDSLAEDLAELGIPLELRTGDPVDALHTLAAEQNANRVYATARPGAAEAELDARVHTELGSHGIEVHFAAPDLLVDPGLRTGEGRPYTVFTPFWKRALDELARRPPRAVLPVPQPARTPTAVNSAAFAAALDHLELRPTSPNWAENWDTYWSPGEAGAHERLADFLDEDLGDYPDLRDRPDRSVTSRLSPHLVWGEITVSTIWHAVDEHRRTHPGQGASFLSELGWREFAHYQLFHFPKLATDPWRPSFANFPWPEADPELLRAWQTGTTGIDLVDAGMNELWQTGTMHNRVRMVVASLLTKNLLQHWRAGEEWFWDTLVDADPAANPFNWQWVAGSGADAAPYFRIFNPELQAKKFDPNREYIRRWVPDTGLRTAPIVDLKASREAALEAYRKRE</sequence>
<evidence type="ECO:0000256" key="2">
    <source>
        <dbReference type="ARBA" id="ARBA00022827"/>
    </source>
</evidence>
<evidence type="ECO:0000256" key="4">
    <source>
        <dbReference type="PIRSR" id="PIRSR602081-2"/>
    </source>
</evidence>
<organism evidence="7 8">
    <name type="scientific">Mycetocola lacteus</name>
    <dbReference type="NCBI Taxonomy" id="76637"/>
    <lineage>
        <taxon>Bacteria</taxon>
        <taxon>Bacillati</taxon>
        <taxon>Actinomycetota</taxon>
        <taxon>Actinomycetes</taxon>
        <taxon>Micrococcales</taxon>
        <taxon>Microbacteriaceae</taxon>
        <taxon>Mycetocola</taxon>
    </lineage>
</organism>